<sequence>MDALEKANKRPSGGRDVSRNGGREYEMFIRYKNPPLSITYKRRVPKICAGMIPAGFHHKFLDLDALWTMTALSTTSASSTSHLNLAQIGYGYPGIHLSALYTVCSFYWTDYEGLEDSNISSIDTEKQ</sequence>
<evidence type="ECO:0000313" key="2">
    <source>
        <dbReference type="Proteomes" id="UP000887116"/>
    </source>
</evidence>
<dbReference type="EMBL" id="BMAO01037309">
    <property type="protein sequence ID" value="GFR16854.1"/>
    <property type="molecule type" value="Genomic_DNA"/>
</dbReference>
<dbReference type="OrthoDB" id="10405242at2759"/>
<name>A0A8X6LR54_TRICU</name>
<organism evidence="1 2">
    <name type="scientific">Trichonephila clavata</name>
    <name type="common">Joro spider</name>
    <name type="synonym">Nephila clavata</name>
    <dbReference type="NCBI Taxonomy" id="2740835"/>
    <lineage>
        <taxon>Eukaryota</taxon>
        <taxon>Metazoa</taxon>
        <taxon>Ecdysozoa</taxon>
        <taxon>Arthropoda</taxon>
        <taxon>Chelicerata</taxon>
        <taxon>Arachnida</taxon>
        <taxon>Araneae</taxon>
        <taxon>Araneomorphae</taxon>
        <taxon>Entelegynae</taxon>
        <taxon>Araneoidea</taxon>
        <taxon>Nephilidae</taxon>
        <taxon>Trichonephila</taxon>
    </lineage>
</organism>
<gene>
    <name evidence="1" type="ORF">TNCT_325631</name>
</gene>
<protein>
    <submittedName>
        <fullName evidence="1">Uncharacterized protein</fullName>
    </submittedName>
</protein>
<comment type="caution">
    <text evidence="1">The sequence shown here is derived from an EMBL/GenBank/DDBJ whole genome shotgun (WGS) entry which is preliminary data.</text>
</comment>
<reference evidence="1" key="1">
    <citation type="submission" date="2020-07" db="EMBL/GenBank/DDBJ databases">
        <title>Multicomponent nature underlies the extraordinary mechanical properties of spider dragline silk.</title>
        <authorList>
            <person name="Kono N."/>
            <person name="Nakamura H."/>
            <person name="Mori M."/>
            <person name="Yoshida Y."/>
            <person name="Ohtoshi R."/>
            <person name="Malay A.D."/>
            <person name="Moran D.A.P."/>
            <person name="Tomita M."/>
            <person name="Numata K."/>
            <person name="Arakawa K."/>
        </authorList>
    </citation>
    <scope>NUCLEOTIDE SEQUENCE</scope>
</reference>
<dbReference type="Proteomes" id="UP000887116">
    <property type="component" value="Unassembled WGS sequence"/>
</dbReference>
<evidence type="ECO:0000313" key="1">
    <source>
        <dbReference type="EMBL" id="GFR16854.1"/>
    </source>
</evidence>
<proteinExistence type="predicted"/>
<keyword evidence="2" id="KW-1185">Reference proteome</keyword>
<accession>A0A8X6LR54</accession>
<dbReference type="AlphaFoldDB" id="A0A8X6LR54"/>